<dbReference type="Gene3D" id="3.20.20.140">
    <property type="entry name" value="Metal-dependent hydrolases"/>
    <property type="match status" value="1"/>
</dbReference>
<dbReference type="AlphaFoldDB" id="A0A819GK68"/>
<sequence>MKTVGIGECGVDETSKYPFELQLSVFRMQLKLAAELDIPLVLHCRGAHLFELMFHELELHLNSMHKIHWHCINQASDLNVITSFLKYFNNAYIGLNCSILSQEDIESNTLFHKWILSHEDITR</sequence>
<reference evidence="2" key="1">
    <citation type="submission" date="2021-02" db="EMBL/GenBank/DDBJ databases">
        <authorList>
            <person name="Nowell W R."/>
        </authorList>
    </citation>
    <scope>NUCLEOTIDE SEQUENCE</scope>
</reference>
<protein>
    <submittedName>
        <fullName evidence="2">Uncharacterized protein</fullName>
    </submittedName>
</protein>
<accession>A0A819GK68</accession>
<dbReference type="SUPFAM" id="SSF51556">
    <property type="entry name" value="Metallo-dependent hydrolases"/>
    <property type="match status" value="1"/>
</dbReference>
<dbReference type="GO" id="GO:0016788">
    <property type="term" value="F:hydrolase activity, acting on ester bonds"/>
    <property type="evidence" value="ECO:0007669"/>
    <property type="project" value="InterPro"/>
</dbReference>
<gene>
    <name evidence="2" type="ORF">OTI717_LOCUS22952</name>
</gene>
<dbReference type="PANTHER" id="PTHR46363">
    <property type="entry name" value="DEOXYRIBONUCLEASE TATDN2-RELATED"/>
    <property type="match status" value="1"/>
</dbReference>
<evidence type="ECO:0000313" key="3">
    <source>
        <dbReference type="Proteomes" id="UP000663823"/>
    </source>
</evidence>
<dbReference type="EMBL" id="CAJOAX010004004">
    <property type="protein sequence ID" value="CAF3884813.1"/>
    <property type="molecule type" value="Genomic_DNA"/>
</dbReference>
<organism evidence="2 3">
    <name type="scientific">Rotaria sordida</name>
    <dbReference type="NCBI Taxonomy" id="392033"/>
    <lineage>
        <taxon>Eukaryota</taxon>
        <taxon>Metazoa</taxon>
        <taxon>Spiralia</taxon>
        <taxon>Gnathifera</taxon>
        <taxon>Rotifera</taxon>
        <taxon>Eurotatoria</taxon>
        <taxon>Bdelloidea</taxon>
        <taxon>Philodinida</taxon>
        <taxon>Philodinidae</taxon>
        <taxon>Rotaria</taxon>
    </lineage>
</organism>
<evidence type="ECO:0000313" key="2">
    <source>
        <dbReference type="EMBL" id="CAF3884813.1"/>
    </source>
</evidence>
<name>A0A819GK68_9BILA</name>
<dbReference type="Pfam" id="PF01026">
    <property type="entry name" value="TatD_DNase"/>
    <property type="match status" value="1"/>
</dbReference>
<evidence type="ECO:0000256" key="1">
    <source>
        <dbReference type="ARBA" id="ARBA00009275"/>
    </source>
</evidence>
<comment type="caution">
    <text evidence="2">The sequence shown here is derived from an EMBL/GenBank/DDBJ whole genome shotgun (WGS) entry which is preliminary data.</text>
</comment>
<dbReference type="Proteomes" id="UP000663823">
    <property type="component" value="Unassembled WGS sequence"/>
</dbReference>
<dbReference type="InterPro" id="IPR032466">
    <property type="entry name" value="Metal_Hydrolase"/>
</dbReference>
<proteinExistence type="inferred from homology"/>
<comment type="similarity">
    <text evidence="1">Belongs to the metallo-dependent hydrolases superfamily. TatD-type hydrolase family.</text>
</comment>
<dbReference type="PANTHER" id="PTHR46363:SF1">
    <property type="entry name" value="DEOXYRIBONUCLEASE TATDN2-RELATED"/>
    <property type="match status" value="1"/>
</dbReference>
<dbReference type="InterPro" id="IPR001130">
    <property type="entry name" value="TatD-like"/>
</dbReference>